<evidence type="ECO:0000313" key="1">
    <source>
        <dbReference type="EMBL" id="KAL3680775.1"/>
    </source>
</evidence>
<dbReference type="AlphaFoldDB" id="A0ABD3GNH5"/>
<accession>A0ABD3GNH5</accession>
<dbReference type="PANTHER" id="PTHR31751">
    <property type="entry name" value="SI:CH211-108C17.2-RELATED-RELATED"/>
    <property type="match status" value="1"/>
</dbReference>
<dbReference type="EMBL" id="JBJQOH010000007">
    <property type="protein sequence ID" value="KAL3680775.1"/>
    <property type="molecule type" value="Genomic_DNA"/>
</dbReference>
<dbReference type="PANTHER" id="PTHR31751:SF7">
    <property type="entry name" value="THAP-TYPE DOMAIN-CONTAINING PROTEIN"/>
    <property type="match status" value="1"/>
</dbReference>
<name>A0ABD3GNH5_9MARC</name>
<organism evidence="1 2">
    <name type="scientific">Riccia sorocarpa</name>
    <dbReference type="NCBI Taxonomy" id="122646"/>
    <lineage>
        <taxon>Eukaryota</taxon>
        <taxon>Viridiplantae</taxon>
        <taxon>Streptophyta</taxon>
        <taxon>Embryophyta</taxon>
        <taxon>Marchantiophyta</taxon>
        <taxon>Marchantiopsida</taxon>
        <taxon>Marchantiidae</taxon>
        <taxon>Marchantiales</taxon>
        <taxon>Ricciaceae</taxon>
        <taxon>Riccia</taxon>
    </lineage>
</organism>
<proteinExistence type="predicted"/>
<comment type="caution">
    <text evidence="1">The sequence shown here is derived from an EMBL/GenBank/DDBJ whole genome shotgun (WGS) entry which is preliminary data.</text>
</comment>
<keyword evidence="2" id="KW-1185">Reference proteome</keyword>
<gene>
    <name evidence="1" type="ORF">R1sor_023731</name>
</gene>
<reference evidence="1 2" key="1">
    <citation type="submission" date="2024-09" db="EMBL/GenBank/DDBJ databases">
        <title>Chromosome-scale assembly of Riccia sorocarpa.</title>
        <authorList>
            <person name="Paukszto L."/>
        </authorList>
    </citation>
    <scope>NUCLEOTIDE SEQUENCE [LARGE SCALE GENOMIC DNA]</scope>
    <source>
        <strain evidence="1">LP-2024</strain>
        <tissue evidence="1">Aerial parts of the thallus</tissue>
    </source>
</reference>
<evidence type="ECO:0000313" key="2">
    <source>
        <dbReference type="Proteomes" id="UP001633002"/>
    </source>
</evidence>
<dbReference type="Proteomes" id="UP001633002">
    <property type="component" value="Unassembled WGS sequence"/>
</dbReference>
<sequence>MGLAGISKDHFFAFQCGRDRRVGWIRATLDQWALKKDEVQNAVITRNLSDLNGDPIGDFFQGALVLYADLRYDSTRNGYNGTAVWIDGFDSQMVELVNMTRVDAGNNSWRIEDLAFELGMQRLEARGLLPDEIVHDDKSSVDAILRRYGVTNQKDLWHWCKNIIKKFIPQVQYMKRAPVQIEEAEVYEDLELFTKRQLVESSRCSYIGEQTKLRAHGIADKLKGWIYTCCQRYAARTRGHDGRFLTENEDCSVLVDDIRNAVDHWAGDHTRCRDLPGVRPYCTIPDLNVISRDHYYARDSPTHLKMRSFLEKIITPAKVQFYTRVRENFVNETFNSVINKYATKRTHYHKSHEARLGCCAMDWNENILREPLRVYQRRPQHTTIRNRTTTRRELPERTITWKTQLRGSLFGIHDGV</sequence>
<protein>
    <submittedName>
        <fullName evidence="1">Uncharacterized protein</fullName>
    </submittedName>
</protein>